<proteinExistence type="predicted"/>
<gene>
    <name evidence="1" type="ORF">INT48_006454</name>
</gene>
<reference evidence="1" key="1">
    <citation type="submission" date="2021-01" db="EMBL/GenBank/DDBJ databases">
        <title>Metabolic potential, ecology and presence of endohyphal bacteria is reflected in genomic diversity of Mucoromycotina.</title>
        <authorList>
            <person name="Muszewska A."/>
            <person name="Okrasinska A."/>
            <person name="Steczkiewicz K."/>
            <person name="Drgas O."/>
            <person name="Orlowska M."/>
            <person name="Perlinska-Lenart U."/>
            <person name="Aleksandrzak-Piekarczyk T."/>
            <person name="Szatraj K."/>
            <person name="Zielenkiewicz U."/>
            <person name="Pilsyk S."/>
            <person name="Malc E."/>
            <person name="Mieczkowski P."/>
            <person name="Kruszewska J.S."/>
            <person name="Biernat P."/>
            <person name="Pawlowska J."/>
        </authorList>
    </citation>
    <scope>NUCLEOTIDE SEQUENCE</scope>
    <source>
        <strain evidence="1">WA0000018081</strain>
    </source>
</reference>
<dbReference type="EMBL" id="JAEPRE010000216">
    <property type="protein sequence ID" value="KAG2230213.1"/>
    <property type="molecule type" value="Genomic_DNA"/>
</dbReference>
<comment type="caution">
    <text evidence="1">The sequence shown here is derived from an EMBL/GenBank/DDBJ whole genome shotgun (WGS) entry which is preliminary data.</text>
</comment>
<dbReference type="Proteomes" id="UP000613177">
    <property type="component" value="Unassembled WGS sequence"/>
</dbReference>
<accession>A0A8H7VVI0</accession>
<evidence type="ECO:0000313" key="1">
    <source>
        <dbReference type="EMBL" id="KAG2230213.1"/>
    </source>
</evidence>
<evidence type="ECO:0000313" key="2">
    <source>
        <dbReference type="Proteomes" id="UP000613177"/>
    </source>
</evidence>
<dbReference type="AlphaFoldDB" id="A0A8H7VVI0"/>
<keyword evidence="2" id="KW-1185">Reference proteome</keyword>
<sequence>MLENPQERGAGGQATWLWDLNKTAVDNDLLLYSDDIINNLTERFEDFTISKSQLNNHLRNTMLITVKKNRRLNLRPGSDLMSQMIFNDPTAVDLIVQPLLGSTDIPANSYAVTSNE</sequence>
<name>A0A8H7VVI0_9FUNG</name>
<organism evidence="1 2">
    <name type="scientific">Thamnidium elegans</name>
    <dbReference type="NCBI Taxonomy" id="101142"/>
    <lineage>
        <taxon>Eukaryota</taxon>
        <taxon>Fungi</taxon>
        <taxon>Fungi incertae sedis</taxon>
        <taxon>Mucoromycota</taxon>
        <taxon>Mucoromycotina</taxon>
        <taxon>Mucoromycetes</taxon>
        <taxon>Mucorales</taxon>
        <taxon>Mucorineae</taxon>
        <taxon>Mucoraceae</taxon>
        <taxon>Thamnidium</taxon>
    </lineage>
</organism>
<protein>
    <submittedName>
        <fullName evidence="1">Uncharacterized protein</fullName>
    </submittedName>
</protein>